<protein>
    <submittedName>
        <fullName evidence="3">SpoIIE family protein phosphatase</fullName>
    </submittedName>
</protein>
<reference evidence="3 4" key="1">
    <citation type="submission" date="2023-08" db="EMBL/GenBank/DDBJ databases">
        <authorList>
            <person name="Girao M."/>
            <person name="Carvalho M.F."/>
        </authorList>
    </citation>
    <scope>NUCLEOTIDE SEQUENCE [LARGE SCALE GENOMIC DNA]</scope>
    <source>
        <strain evidence="3 4">CT-R113</strain>
    </source>
</reference>
<organism evidence="3 4">
    <name type="scientific">Nocardiopsis codii</name>
    <dbReference type="NCBI Taxonomy" id="3065942"/>
    <lineage>
        <taxon>Bacteria</taxon>
        <taxon>Bacillati</taxon>
        <taxon>Actinomycetota</taxon>
        <taxon>Actinomycetes</taxon>
        <taxon>Streptosporangiales</taxon>
        <taxon>Nocardiopsidaceae</taxon>
        <taxon>Nocardiopsis</taxon>
    </lineage>
</organism>
<dbReference type="SMART" id="SM00331">
    <property type="entry name" value="PP2C_SIG"/>
    <property type="match status" value="1"/>
</dbReference>
<accession>A0ABU7KFS0</accession>
<dbReference type="Proteomes" id="UP001356095">
    <property type="component" value="Unassembled WGS sequence"/>
</dbReference>
<gene>
    <name evidence="3" type="ORF">Q8791_28045</name>
</gene>
<keyword evidence="4" id="KW-1185">Reference proteome</keyword>
<name>A0ABU7KFS0_9ACTN</name>
<sequence>MTEPLLRFRVGTVVDVALARAALARVLEPAEASDEDVLQFLEGAAAHALSEVEGHGTAEVVVERAEDGTALRATVADGSGATLWSASIGLSGSSPPVGAVPPGREVEVLSAEFLRTSGRAGAVAALAAERSRELEWHQRELEDTNQGVLALHAELAEASDEQQRLLVAEREARDEAEAARNRLTFLSAAGARLMTSLTRTEILATLHGLLIPRHADGVRMWLSGEDGNLGGPDAHGVPVSPTALLASARRRPVDDSAGRGELALPLLAGSELLGVLELSREGPVYPDDEVVLVELSRRVAASLDNARRFERERDTATALQRAMLTELPATPAMDLTARYLPATRGMNVGGDWYDVFPTPDGEFIGVVGDVTGHGIHAAVMMGQLRTALRAYALEERSPAVLLGRLHRFLDHLEPDLFATAVIVRFRPGDSAVVMAGAGHPSPLRRDGAGAVRTVDLGSGGMLGLPVDLTFTDHAVELPPGTALLLYTDGLVERRGELIDDGIGRLAESFGGSPHWPSAPEVGADELLDTMLDHEDCDDDVCLLVFLAPDADGGPDAGPPG</sequence>
<proteinExistence type="predicted"/>
<evidence type="ECO:0000256" key="1">
    <source>
        <dbReference type="ARBA" id="ARBA00022801"/>
    </source>
</evidence>
<dbReference type="RefSeq" id="WP_330094840.1">
    <property type="nucleotide sequence ID" value="NZ_JAUZMY010000040.1"/>
</dbReference>
<dbReference type="InterPro" id="IPR029016">
    <property type="entry name" value="GAF-like_dom_sf"/>
</dbReference>
<keyword evidence="1" id="KW-0378">Hydrolase</keyword>
<dbReference type="Pfam" id="PF07228">
    <property type="entry name" value="SpoIIE"/>
    <property type="match status" value="1"/>
</dbReference>
<dbReference type="PANTHER" id="PTHR43156">
    <property type="entry name" value="STAGE II SPORULATION PROTEIN E-RELATED"/>
    <property type="match status" value="1"/>
</dbReference>
<dbReference type="EMBL" id="JAUZMY010000040">
    <property type="protein sequence ID" value="MEE2041081.1"/>
    <property type="molecule type" value="Genomic_DNA"/>
</dbReference>
<dbReference type="PANTHER" id="PTHR43156:SF2">
    <property type="entry name" value="STAGE II SPORULATION PROTEIN E"/>
    <property type="match status" value="1"/>
</dbReference>
<evidence type="ECO:0000313" key="3">
    <source>
        <dbReference type="EMBL" id="MEE2041081.1"/>
    </source>
</evidence>
<dbReference type="InterPro" id="IPR036457">
    <property type="entry name" value="PPM-type-like_dom_sf"/>
</dbReference>
<evidence type="ECO:0000259" key="2">
    <source>
        <dbReference type="SMART" id="SM00331"/>
    </source>
</evidence>
<dbReference type="SUPFAM" id="SSF81606">
    <property type="entry name" value="PP2C-like"/>
    <property type="match status" value="1"/>
</dbReference>
<dbReference type="InterPro" id="IPR001932">
    <property type="entry name" value="PPM-type_phosphatase-like_dom"/>
</dbReference>
<evidence type="ECO:0000313" key="4">
    <source>
        <dbReference type="Proteomes" id="UP001356095"/>
    </source>
</evidence>
<comment type="caution">
    <text evidence="3">The sequence shown here is derived from an EMBL/GenBank/DDBJ whole genome shotgun (WGS) entry which is preliminary data.</text>
</comment>
<dbReference type="Gene3D" id="3.60.40.10">
    <property type="entry name" value="PPM-type phosphatase domain"/>
    <property type="match status" value="1"/>
</dbReference>
<dbReference type="SUPFAM" id="SSF55781">
    <property type="entry name" value="GAF domain-like"/>
    <property type="match status" value="1"/>
</dbReference>
<dbReference type="InterPro" id="IPR052016">
    <property type="entry name" value="Bact_Sigma-Reg"/>
</dbReference>
<feature type="domain" description="PPM-type phosphatase" evidence="2">
    <location>
        <begin position="333"/>
        <end position="546"/>
    </location>
</feature>
<dbReference type="Gene3D" id="3.30.450.40">
    <property type="match status" value="1"/>
</dbReference>